<reference evidence="1 2" key="1">
    <citation type="submission" date="2015-01" db="EMBL/GenBank/DDBJ databases">
        <title>Evolution of Trichinella species and genotypes.</title>
        <authorList>
            <person name="Korhonen P.K."/>
            <person name="Edoardo P."/>
            <person name="Giuseppe L.R."/>
            <person name="Gasser R.B."/>
        </authorList>
    </citation>
    <scope>NUCLEOTIDE SEQUENCE [LARGE SCALE GENOMIC DNA]</scope>
    <source>
        <strain evidence="1">ISS470</strain>
    </source>
</reference>
<keyword evidence="2" id="KW-1185">Reference proteome</keyword>
<dbReference type="AlphaFoldDB" id="A0A0V1FNL5"/>
<accession>A0A0V1FNL5</accession>
<organism evidence="1 2">
    <name type="scientific">Trichinella pseudospiralis</name>
    <name type="common">Parasitic roundworm</name>
    <dbReference type="NCBI Taxonomy" id="6337"/>
    <lineage>
        <taxon>Eukaryota</taxon>
        <taxon>Metazoa</taxon>
        <taxon>Ecdysozoa</taxon>
        <taxon>Nematoda</taxon>
        <taxon>Enoplea</taxon>
        <taxon>Dorylaimia</taxon>
        <taxon>Trichinellida</taxon>
        <taxon>Trichinellidae</taxon>
        <taxon>Trichinella</taxon>
    </lineage>
</organism>
<name>A0A0V1FNL5_TRIPS</name>
<comment type="caution">
    <text evidence="1">The sequence shown here is derived from an EMBL/GenBank/DDBJ whole genome shotgun (WGS) entry which is preliminary data.</text>
</comment>
<evidence type="ECO:0000313" key="1">
    <source>
        <dbReference type="EMBL" id="KRY87493.1"/>
    </source>
</evidence>
<proteinExistence type="predicted"/>
<dbReference type="EMBL" id="JYDT01000055">
    <property type="protein sequence ID" value="KRY87493.1"/>
    <property type="molecule type" value="Genomic_DNA"/>
</dbReference>
<dbReference type="Proteomes" id="UP000054995">
    <property type="component" value="Unassembled WGS sequence"/>
</dbReference>
<gene>
    <name evidence="1" type="ORF">T4D_3828</name>
</gene>
<evidence type="ECO:0000313" key="2">
    <source>
        <dbReference type="Proteomes" id="UP000054995"/>
    </source>
</evidence>
<protein>
    <submittedName>
        <fullName evidence="1">Uncharacterized protein</fullName>
    </submittedName>
</protein>
<sequence>MHPECFLRYIADISWNGVRNNNDEIPLCISSGKYISRGSKSYPPISRDVRNEKTLGYLHFTPLIVSDRFIPNLLVLRKTAKNFFLIWTFLNCNTFILINYEVFKGLPQPEQQLWNK</sequence>